<dbReference type="Proteomes" id="UP000283509">
    <property type="component" value="Unassembled WGS sequence"/>
</dbReference>
<dbReference type="PANTHER" id="PTHR28498:SF1">
    <property type="entry name" value="ZINC FINGER SWIM DOMAIN-CONTAINING PROTEIN 7"/>
    <property type="match status" value="1"/>
</dbReference>
<dbReference type="PANTHER" id="PTHR28498">
    <property type="entry name" value="ZINC FINGER SWIM DOMAIN-CONTAINING PROTEIN 7"/>
    <property type="match status" value="1"/>
</dbReference>
<dbReference type="AlphaFoldDB" id="A0A3R7PSH7"/>
<dbReference type="STRING" id="6689.A0A3R7PSH7"/>
<name>A0A3R7PSH7_PENVA</name>
<evidence type="ECO:0000313" key="3">
    <source>
        <dbReference type="Proteomes" id="UP000283509"/>
    </source>
</evidence>
<feature type="compositionally biased region" description="Polar residues" evidence="1">
    <location>
        <begin position="1"/>
        <end position="12"/>
    </location>
</feature>
<dbReference type="GO" id="GO:0097196">
    <property type="term" value="C:Shu complex"/>
    <property type="evidence" value="ECO:0007669"/>
    <property type="project" value="TreeGrafter"/>
</dbReference>
<evidence type="ECO:0000313" key="2">
    <source>
        <dbReference type="EMBL" id="ROT75638.1"/>
    </source>
</evidence>
<comment type="caution">
    <text evidence="2">The sequence shown here is derived from an EMBL/GenBank/DDBJ whole genome shotgun (WGS) entry which is preliminary data.</text>
</comment>
<sequence>MGSTSTSNTSHADNIGGDPLPVRRPDTMPKVPDTLAIMHGLLGVVKSEYESAGHLSSELLRSLHMLHGQTLVSALDLIDCKKVTIVTSSSGRWVYQVTGSAGTPYMD</sequence>
<keyword evidence="3" id="KW-1185">Reference proteome</keyword>
<reference evidence="2 3" key="2">
    <citation type="submission" date="2019-01" db="EMBL/GenBank/DDBJ databases">
        <title>The decoding of complex shrimp genome reveals the adaptation for benthos swimmer, frequently molting mechanism and breeding impact on genome.</title>
        <authorList>
            <person name="Sun Y."/>
            <person name="Gao Y."/>
            <person name="Yu Y."/>
        </authorList>
    </citation>
    <scope>NUCLEOTIDE SEQUENCE [LARGE SCALE GENOMIC DNA]</scope>
    <source>
        <tissue evidence="2">Muscle</tissue>
    </source>
</reference>
<feature type="region of interest" description="Disordered" evidence="1">
    <location>
        <begin position="1"/>
        <end position="29"/>
    </location>
</feature>
<dbReference type="OrthoDB" id="337581at2759"/>
<gene>
    <name evidence="2" type="ORF">C7M84_005816</name>
</gene>
<evidence type="ECO:0000256" key="1">
    <source>
        <dbReference type="SAM" id="MobiDB-lite"/>
    </source>
</evidence>
<accession>A0A3R7PSH7</accession>
<organism evidence="2 3">
    <name type="scientific">Penaeus vannamei</name>
    <name type="common">Whiteleg shrimp</name>
    <name type="synonym">Litopenaeus vannamei</name>
    <dbReference type="NCBI Taxonomy" id="6689"/>
    <lineage>
        <taxon>Eukaryota</taxon>
        <taxon>Metazoa</taxon>
        <taxon>Ecdysozoa</taxon>
        <taxon>Arthropoda</taxon>
        <taxon>Crustacea</taxon>
        <taxon>Multicrustacea</taxon>
        <taxon>Malacostraca</taxon>
        <taxon>Eumalacostraca</taxon>
        <taxon>Eucarida</taxon>
        <taxon>Decapoda</taxon>
        <taxon>Dendrobranchiata</taxon>
        <taxon>Penaeoidea</taxon>
        <taxon>Penaeidae</taxon>
        <taxon>Penaeus</taxon>
    </lineage>
</organism>
<dbReference type="GO" id="GO:0000724">
    <property type="term" value="P:double-strand break repair via homologous recombination"/>
    <property type="evidence" value="ECO:0007669"/>
    <property type="project" value="TreeGrafter"/>
</dbReference>
<proteinExistence type="predicted"/>
<dbReference type="EMBL" id="QCYY01001749">
    <property type="protein sequence ID" value="ROT75638.1"/>
    <property type="molecule type" value="Genomic_DNA"/>
</dbReference>
<reference evidence="2 3" key="1">
    <citation type="submission" date="2018-04" db="EMBL/GenBank/DDBJ databases">
        <authorList>
            <person name="Zhang X."/>
            <person name="Yuan J."/>
            <person name="Li F."/>
            <person name="Xiang J."/>
        </authorList>
    </citation>
    <scope>NUCLEOTIDE SEQUENCE [LARGE SCALE GENOMIC DNA]</scope>
    <source>
        <tissue evidence="2">Muscle</tissue>
    </source>
</reference>
<protein>
    <submittedName>
        <fullName evidence="2">Putative zinc finger SWIM domain-containing protein 7-like</fullName>
    </submittedName>
</protein>